<keyword evidence="1 4" id="KW-0812">Transmembrane</keyword>
<dbReference type="RefSeq" id="WP_110389598.1">
    <property type="nucleotide sequence ID" value="NZ_JAKLKZ010000005.1"/>
</dbReference>
<feature type="transmembrane region" description="Helical" evidence="4">
    <location>
        <begin position="173"/>
        <end position="196"/>
    </location>
</feature>
<evidence type="ECO:0000313" key="7">
    <source>
        <dbReference type="Proteomes" id="UP000247555"/>
    </source>
</evidence>
<feature type="transmembrane region" description="Helical" evidence="4">
    <location>
        <begin position="256"/>
        <end position="275"/>
    </location>
</feature>
<dbReference type="PANTHER" id="PTHR43129:SF1">
    <property type="entry name" value="FOSMIDOMYCIN RESISTANCE PROTEIN"/>
    <property type="match status" value="1"/>
</dbReference>
<reference evidence="6 7" key="1">
    <citation type="submission" date="2018-05" db="EMBL/GenBank/DDBJ databases">
        <title>Genomic Encyclopedia of Type Strains, Phase IV (KMG-IV): sequencing the most valuable type-strain genomes for metagenomic binning, comparative biology and taxonomic classification.</title>
        <authorList>
            <person name="Goeker M."/>
        </authorList>
    </citation>
    <scope>NUCLEOTIDE SEQUENCE [LARGE SCALE GENOMIC DNA]</scope>
    <source>
        <strain evidence="6 7">DSM 29661</strain>
    </source>
</reference>
<dbReference type="Proteomes" id="UP000247555">
    <property type="component" value="Unassembled WGS sequence"/>
</dbReference>
<dbReference type="EMBL" id="QJKI01000002">
    <property type="protein sequence ID" value="PXX81287.1"/>
    <property type="molecule type" value="Genomic_DNA"/>
</dbReference>
<dbReference type="OrthoDB" id="9770492at2"/>
<evidence type="ECO:0000256" key="1">
    <source>
        <dbReference type="ARBA" id="ARBA00022692"/>
    </source>
</evidence>
<feature type="transmembrane region" description="Helical" evidence="4">
    <location>
        <begin position="311"/>
        <end position="331"/>
    </location>
</feature>
<evidence type="ECO:0000256" key="3">
    <source>
        <dbReference type="ARBA" id="ARBA00023136"/>
    </source>
</evidence>
<keyword evidence="2 4" id="KW-1133">Transmembrane helix</keyword>
<dbReference type="AlphaFoldDB" id="A0A318LHZ1"/>
<sequence>MSTTTALGAAPAHDSRSRILGLISLCHCLNDMMQSLILASYPLLKQNHGLSFTQIGLLTLTYQCTSSLLQPLVGLYTDRKPQPRSLMAAMAFTLMGLLLLSQASHFPALLCAAALVGMGSSIFHPEASRVARMAAAGGKAGFAQSLFQVGGNAGSALGPLLAATVVYPHGQTSLAAFSAVALVAMVLLNQVSHWYASHPRRHGQRPPVEHGYSRAKVALILGILLLLVFSKYFYMASMTSYYTFYLMSRFALDVQTAQMLLFVFMFAVALGALLGGPLGDRIGRRRVIWFSILGAAPFTLLLPHANLAGTVALSFGAGMILASAFSSIVVYAQELLPGRVGMVSGLMFGFAFGVGGIGAGALGQLADHYGVEAVYQWCAWLPLLGVCAMWLPDVRHERA</sequence>
<organism evidence="6 7">
    <name type="scientific">Rivihabitans pingtungensis</name>
    <dbReference type="NCBI Taxonomy" id="1054498"/>
    <lineage>
        <taxon>Bacteria</taxon>
        <taxon>Pseudomonadati</taxon>
        <taxon>Pseudomonadota</taxon>
        <taxon>Betaproteobacteria</taxon>
        <taxon>Neisseriales</taxon>
        <taxon>Aquaspirillaceae</taxon>
        <taxon>Rivihabitans</taxon>
    </lineage>
</organism>
<evidence type="ECO:0000259" key="5">
    <source>
        <dbReference type="PROSITE" id="PS50850"/>
    </source>
</evidence>
<name>A0A318LHZ1_9NEIS</name>
<evidence type="ECO:0000256" key="4">
    <source>
        <dbReference type="SAM" id="Phobius"/>
    </source>
</evidence>
<dbReference type="PANTHER" id="PTHR43129">
    <property type="entry name" value="FOSMIDOMYCIN RESISTANCE PROTEIN"/>
    <property type="match status" value="1"/>
</dbReference>
<protein>
    <submittedName>
        <fullName evidence="6">FSR family fosmidomycin resistance protein-like MFS transporter</fullName>
    </submittedName>
</protein>
<feature type="transmembrane region" description="Helical" evidence="4">
    <location>
        <begin position="217"/>
        <end position="236"/>
    </location>
</feature>
<proteinExistence type="predicted"/>
<evidence type="ECO:0000256" key="2">
    <source>
        <dbReference type="ARBA" id="ARBA00022989"/>
    </source>
</evidence>
<evidence type="ECO:0000313" key="6">
    <source>
        <dbReference type="EMBL" id="PXX81287.1"/>
    </source>
</evidence>
<dbReference type="InterPro" id="IPR011701">
    <property type="entry name" value="MFS"/>
</dbReference>
<feature type="transmembrane region" description="Helical" evidence="4">
    <location>
        <begin position="343"/>
        <end position="362"/>
    </location>
</feature>
<dbReference type="SUPFAM" id="SSF103473">
    <property type="entry name" value="MFS general substrate transporter"/>
    <property type="match status" value="1"/>
</dbReference>
<dbReference type="CDD" id="cd17478">
    <property type="entry name" value="MFS_FsR"/>
    <property type="match status" value="1"/>
</dbReference>
<dbReference type="Gene3D" id="1.20.1250.20">
    <property type="entry name" value="MFS general substrate transporter like domains"/>
    <property type="match status" value="2"/>
</dbReference>
<feature type="transmembrane region" description="Helical" evidence="4">
    <location>
        <begin position="374"/>
        <end position="391"/>
    </location>
</feature>
<dbReference type="GO" id="GO:0005886">
    <property type="term" value="C:plasma membrane"/>
    <property type="evidence" value="ECO:0007669"/>
    <property type="project" value="TreeGrafter"/>
</dbReference>
<accession>A0A318LHZ1</accession>
<dbReference type="InterPro" id="IPR020846">
    <property type="entry name" value="MFS_dom"/>
</dbReference>
<keyword evidence="3 4" id="KW-0472">Membrane</keyword>
<gene>
    <name evidence="6" type="ORF">DFR34_102126</name>
</gene>
<comment type="caution">
    <text evidence="6">The sequence shown here is derived from an EMBL/GenBank/DDBJ whole genome shotgun (WGS) entry which is preliminary data.</text>
</comment>
<dbReference type="GO" id="GO:0022857">
    <property type="term" value="F:transmembrane transporter activity"/>
    <property type="evidence" value="ECO:0007669"/>
    <property type="project" value="InterPro"/>
</dbReference>
<feature type="transmembrane region" description="Helical" evidence="4">
    <location>
        <begin position="287"/>
        <end position="305"/>
    </location>
</feature>
<dbReference type="InterPro" id="IPR036259">
    <property type="entry name" value="MFS_trans_sf"/>
</dbReference>
<keyword evidence="7" id="KW-1185">Reference proteome</keyword>
<dbReference type="Pfam" id="PF07690">
    <property type="entry name" value="MFS_1"/>
    <property type="match status" value="1"/>
</dbReference>
<dbReference type="PROSITE" id="PS50850">
    <property type="entry name" value="MFS"/>
    <property type="match status" value="1"/>
</dbReference>
<feature type="domain" description="Major facilitator superfamily (MFS) profile" evidence="5">
    <location>
        <begin position="19"/>
        <end position="397"/>
    </location>
</feature>